<dbReference type="EMBL" id="CZBX01000014">
    <property type="protein sequence ID" value="CUQ92217.1"/>
    <property type="molecule type" value="Genomic_DNA"/>
</dbReference>
<evidence type="ECO:0000256" key="1">
    <source>
        <dbReference type="SAM" id="Coils"/>
    </source>
</evidence>
<evidence type="ECO:0000313" key="3">
    <source>
        <dbReference type="EMBL" id="CUQ92217.1"/>
    </source>
</evidence>
<dbReference type="GO" id="GO:0032259">
    <property type="term" value="P:methylation"/>
    <property type="evidence" value="ECO:0007669"/>
    <property type="project" value="UniProtKB-KW"/>
</dbReference>
<dbReference type="InterPro" id="IPR001650">
    <property type="entry name" value="Helicase_C-like"/>
</dbReference>
<dbReference type="PANTHER" id="PTHR41313:SF1">
    <property type="entry name" value="DNA METHYLASE ADENINE-SPECIFIC DOMAIN-CONTAINING PROTEIN"/>
    <property type="match status" value="1"/>
</dbReference>
<dbReference type="SUPFAM" id="SSF52540">
    <property type="entry name" value="P-loop containing nucleoside triphosphate hydrolases"/>
    <property type="match status" value="1"/>
</dbReference>
<protein>
    <submittedName>
        <fullName evidence="3">DNA methylase</fullName>
    </submittedName>
</protein>
<keyword evidence="1" id="KW-0175">Coiled coil</keyword>
<organism evidence="3 4">
    <name type="scientific">[Ruminococcus] torques</name>
    <dbReference type="NCBI Taxonomy" id="33039"/>
    <lineage>
        <taxon>Bacteria</taxon>
        <taxon>Bacillati</taxon>
        <taxon>Bacillota</taxon>
        <taxon>Clostridia</taxon>
        <taxon>Lachnospirales</taxon>
        <taxon>Lachnospiraceae</taxon>
        <taxon>Mediterraneibacter</taxon>
    </lineage>
</organism>
<feature type="coiled-coil region" evidence="1">
    <location>
        <begin position="441"/>
        <end position="475"/>
    </location>
</feature>
<dbReference type="PROSITE" id="PS51194">
    <property type="entry name" value="HELICASE_CTER"/>
    <property type="match status" value="1"/>
</dbReference>
<dbReference type="InterPro" id="IPR052933">
    <property type="entry name" value="DNA_Protect_Modify"/>
</dbReference>
<reference evidence="3 4" key="1">
    <citation type="submission" date="2015-09" db="EMBL/GenBank/DDBJ databases">
        <authorList>
            <consortium name="Pathogen Informatics"/>
        </authorList>
    </citation>
    <scope>NUCLEOTIDE SEQUENCE [LARGE SCALE GENOMIC DNA]</scope>
    <source>
        <strain evidence="3 4">2789STDY5834889</strain>
    </source>
</reference>
<dbReference type="OrthoDB" id="9815272at2"/>
<dbReference type="PANTHER" id="PTHR41313">
    <property type="entry name" value="ADENINE-SPECIFIC METHYLTRANSFERASE"/>
    <property type="match status" value="1"/>
</dbReference>
<dbReference type="InterPro" id="IPR027417">
    <property type="entry name" value="P-loop_NTPase"/>
</dbReference>
<accession>A0A175A2N8</accession>
<keyword evidence="3" id="KW-0808">Transferase</keyword>
<evidence type="ECO:0000313" key="4">
    <source>
        <dbReference type="Proteomes" id="UP000078383"/>
    </source>
</evidence>
<gene>
    <name evidence="3" type="ORF">ERS852502_02579</name>
</gene>
<name>A0A175A2N8_9FIRM</name>
<dbReference type="Gene3D" id="3.40.50.300">
    <property type="entry name" value="P-loop containing nucleotide triphosphate hydrolases"/>
    <property type="match status" value="1"/>
</dbReference>
<proteinExistence type="predicted"/>
<dbReference type="Proteomes" id="UP000078383">
    <property type="component" value="Unassembled WGS sequence"/>
</dbReference>
<dbReference type="AlphaFoldDB" id="A0A175A2N8"/>
<keyword evidence="3" id="KW-0489">Methyltransferase</keyword>
<feature type="domain" description="Helicase C-terminal" evidence="2">
    <location>
        <begin position="114"/>
        <end position="290"/>
    </location>
</feature>
<sequence length="525" mass="60503">MRTRFNKFINLPELIHLFKEVADIILPDMLDIKRPELKDGKYKVVVSEASDYVKERMQEMVERAEAIHRGVVDPKDDNMLRITGEARLLGTDPRLLDSYAPVDSDSKLNKAIENIYQEYVQSQEQKGTQIVFSDIGTPGPGKAFTVYDYLKQELITRGVPEEEICFIHDAKTDEQRDRMFSDVRAGRKRIIIGSTEKLGVGTNIQTRMVAAHHIDCPWKPSDIEQREGRIIRQGNENEEVNIYRYVTKGSFDAYLWGIVETKQRFISQVFTSRELARICEDIDETVLNFAEIKAVASENPLIMEKIQVDNEVARLRILKAAHEGKRFALQDAVTFQYPKRIQSLKGELQLLQKDLERRNQAMEVQQGFAITLQGKVYEKHKEAGEVLRGIIEGVTAFTRHEVGMYKGFQVSVQNDMLGPILFLQGEKEYSVELKSSDSGNMVRIENRLNALDKAVEEVQKEIKTCENEIKNAKQEYEKPFPYEELLKENITRQMEIDAELEIKDQEECMEVQEETKNLPCQTAVR</sequence>
<dbReference type="RefSeq" id="WP_055173309.1">
    <property type="nucleotide sequence ID" value="NZ_CZBX01000014.1"/>
</dbReference>
<dbReference type="SMART" id="SM00490">
    <property type="entry name" value="HELICc"/>
    <property type="match status" value="1"/>
</dbReference>
<dbReference type="Pfam" id="PF00271">
    <property type="entry name" value="Helicase_C"/>
    <property type="match status" value="1"/>
</dbReference>
<evidence type="ECO:0000259" key="2">
    <source>
        <dbReference type="PROSITE" id="PS51194"/>
    </source>
</evidence>
<dbReference type="GO" id="GO:0008168">
    <property type="term" value="F:methyltransferase activity"/>
    <property type="evidence" value="ECO:0007669"/>
    <property type="project" value="UniProtKB-KW"/>
</dbReference>